<dbReference type="InterPro" id="IPR057589">
    <property type="entry name" value="GT_PLOD"/>
</dbReference>
<dbReference type="AlphaFoldDB" id="A0A3P6SAJ7"/>
<proteinExistence type="predicted"/>
<accession>A0A3P6SAJ7</accession>
<dbReference type="SUPFAM" id="SSF53448">
    <property type="entry name" value="Nucleotide-diphospho-sugar transferases"/>
    <property type="match status" value="1"/>
</dbReference>
<name>A0A3P6SAJ7_LITSI</name>
<dbReference type="GO" id="GO:0005783">
    <property type="term" value="C:endoplasmic reticulum"/>
    <property type="evidence" value="ECO:0007669"/>
    <property type="project" value="TreeGrafter"/>
</dbReference>
<gene>
    <name evidence="2" type="ORF">NLS_LOCUS689</name>
</gene>
<reference evidence="2 3" key="1">
    <citation type="submission" date="2018-08" db="EMBL/GenBank/DDBJ databases">
        <authorList>
            <person name="Laetsch R D."/>
            <person name="Stevens L."/>
            <person name="Kumar S."/>
            <person name="Blaxter L. M."/>
        </authorList>
    </citation>
    <scope>NUCLEOTIDE SEQUENCE [LARGE SCALE GENOMIC DNA]</scope>
</reference>
<dbReference type="STRING" id="42156.A0A3P6SAJ7"/>
<dbReference type="Pfam" id="PF25342">
    <property type="entry name" value="GT_PLOD"/>
    <property type="match status" value="1"/>
</dbReference>
<dbReference type="InterPro" id="IPR050757">
    <property type="entry name" value="Collagen_mod_GT25"/>
</dbReference>
<organism evidence="2 3">
    <name type="scientific">Litomosoides sigmodontis</name>
    <name type="common">Filarial nematode worm</name>
    <dbReference type="NCBI Taxonomy" id="42156"/>
    <lineage>
        <taxon>Eukaryota</taxon>
        <taxon>Metazoa</taxon>
        <taxon>Ecdysozoa</taxon>
        <taxon>Nematoda</taxon>
        <taxon>Chromadorea</taxon>
        <taxon>Rhabditida</taxon>
        <taxon>Spirurina</taxon>
        <taxon>Spiruromorpha</taxon>
        <taxon>Filarioidea</taxon>
        <taxon>Onchocercidae</taxon>
        <taxon>Litomosoides</taxon>
    </lineage>
</organism>
<evidence type="ECO:0000259" key="1">
    <source>
        <dbReference type="Pfam" id="PF25342"/>
    </source>
</evidence>
<protein>
    <recommendedName>
        <fullName evidence="1">PLOD1-3-like GT domain-containing protein</fullName>
    </recommendedName>
</protein>
<sequence>MVKLQQILAAELGTFRISNSTILLIIDGFDAVITSDESDIICQFLNACNNCRALLTPKSVSTQREVQSVALIGFVSNILDVFDFLGSQDGKTLLYTNLYTGDSANSLGLEFDSKRILFQNIDSASSEIMLSFHDNGDDYVHNFVQNTRPSVILGSKKGSQLLNHLGNYVGKAWSAEYGYLQCHMGSFLHSMENKWPSITLALFITKPIPFIREFLAAVSRLSYPTSKIDVYVYNNQKYNEKEIDEFLETVKTLYRTVQYDNSNAELSEREARKSALTFANEGLNDFIFMLDGDAHLTTPETLQLLVETAVTEKFGIIAPLLTLHDKLFSNFWGALDNNGYYLRSDDYIEIVDGSRVGIWNVPYVSKAVLISKDKIKDLEESYSYNVMVDVDMSFCEYAREMGYFMHIDNQHYYGFLVDVDDFVNDDERLHPEMYEIFKNRHLWEQRYINPKYYEALRSSNIPQPCPDVYNYPLMSEDFTKELVEELKHYGHWSNERNEANFVS</sequence>
<dbReference type="InterPro" id="IPR029044">
    <property type="entry name" value="Nucleotide-diphossugar_trans"/>
</dbReference>
<evidence type="ECO:0000313" key="3">
    <source>
        <dbReference type="Proteomes" id="UP000277928"/>
    </source>
</evidence>
<dbReference type="PANTHER" id="PTHR10730">
    <property type="entry name" value="PROCOLLAGEN-LYSINE,2-OXOGLUTARATE 5-DIOXYGENASE/GLYCOSYLTRANSFERASE 25 FAMILY MEMBER"/>
    <property type="match status" value="1"/>
</dbReference>
<feature type="domain" description="PLOD1-3-like GT" evidence="1">
    <location>
        <begin position="7"/>
        <end position="178"/>
    </location>
</feature>
<evidence type="ECO:0000313" key="2">
    <source>
        <dbReference type="EMBL" id="VDK69177.1"/>
    </source>
</evidence>
<dbReference type="PANTHER" id="PTHR10730:SF45">
    <property type="entry name" value="PROCOLLAGEN-LYSINE,2-OXOGLUTARATE 5-DIOXYGENASE"/>
    <property type="match status" value="1"/>
</dbReference>
<keyword evidence="3" id="KW-1185">Reference proteome</keyword>
<dbReference type="Proteomes" id="UP000277928">
    <property type="component" value="Unassembled WGS sequence"/>
</dbReference>
<dbReference type="OMA" id="ERNEANF"/>
<dbReference type="GO" id="GO:0008475">
    <property type="term" value="F:procollagen-lysine 5-dioxygenase activity"/>
    <property type="evidence" value="ECO:0007669"/>
    <property type="project" value="TreeGrafter"/>
</dbReference>
<dbReference type="EMBL" id="UYRX01000018">
    <property type="protein sequence ID" value="VDK69177.1"/>
    <property type="molecule type" value="Genomic_DNA"/>
</dbReference>
<dbReference type="OrthoDB" id="69177at2759"/>